<accession>A0A8T0FBR6</accession>
<reference evidence="1" key="2">
    <citation type="submission" date="2020-06" db="EMBL/GenBank/DDBJ databases">
        <authorList>
            <person name="Sheffer M."/>
        </authorList>
    </citation>
    <scope>NUCLEOTIDE SEQUENCE</scope>
</reference>
<gene>
    <name evidence="1" type="ORF">HNY73_008094</name>
</gene>
<comment type="caution">
    <text evidence="1">The sequence shown here is derived from an EMBL/GenBank/DDBJ whole genome shotgun (WGS) entry which is preliminary data.</text>
</comment>
<dbReference type="Proteomes" id="UP000807504">
    <property type="component" value="Unassembled WGS sequence"/>
</dbReference>
<protein>
    <submittedName>
        <fullName evidence="1">Uncharacterized protein</fullName>
    </submittedName>
</protein>
<dbReference type="EMBL" id="JABXBU010000015">
    <property type="protein sequence ID" value="KAF8786373.1"/>
    <property type="molecule type" value="Genomic_DNA"/>
</dbReference>
<evidence type="ECO:0000313" key="2">
    <source>
        <dbReference type="Proteomes" id="UP000807504"/>
    </source>
</evidence>
<keyword evidence="2" id="KW-1185">Reference proteome</keyword>
<evidence type="ECO:0000313" key="1">
    <source>
        <dbReference type="EMBL" id="KAF8786373.1"/>
    </source>
</evidence>
<reference evidence="1" key="1">
    <citation type="journal article" date="2020" name="bioRxiv">
        <title>Chromosome-level reference genome of the European wasp spider Argiope bruennichi: a resource for studies on range expansion and evolutionary adaptation.</title>
        <authorList>
            <person name="Sheffer M.M."/>
            <person name="Hoppe A."/>
            <person name="Krehenwinkel H."/>
            <person name="Uhl G."/>
            <person name="Kuss A.W."/>
            <person name="Jensen L."/>
            <person name="Jensen C."/>
            <person name="Gillespie R.G."/>
            <person name="Hoff K.J."/>
            <person name="Prost S."/>
        </authorList>
    </citation>
    <scope>NUCLEOTIDE SEQUENCE</scope>
</reference>
<organism evidence="1 2">
    <name type="scientific">Argiope bruennichi</name>
    <name type="common">Wasp spider</name>
    <name type="synonym">Aranea bruennichi</name>
    <dbReference type="NCBI Taxonomy" id="94029"/>
    <lineage>
        <taxon>Eukaryota</taxon>
        <taxon>Metazoa</taxon>
        <taxon>Ecdysozoa</taxon>
        <taxon>Arthropoda</taxon>
        <taxon>Chelicerata</taxon>
        <taxon>Arachnida</taxon>
        <taxon>Araneae</taxon>
        <taxon>Araneomorphae</taxon>
        <taxon>Entelegynae</taxon>
        <taxon>Araneoidea</taxon>
        <taxon>Araneidae</taxon>
        <taxon>Argiope</taxon>
    </lineage>
</organism>
<proteinExistence type="predicted"/>
<sequence>MRHRHLSSFWTKDKIPNFPKARRFSVTNRQTWLPTLPSWAEKRQGQDRQWQFLLFLAGDIMSATIEKESRMIPGEFQYPYHLTLLVVTIYPGQGKSNSVCRSLINQDKG</sequence>
<dbReference type="AlphaFoldDB" id="A0A8T0FBR6"/>
<name>A0A8T0FBR6_ARGBR</name>